<dbReference type="GO" id="GO:0004719">
    <property type="term" value="F:protein-L-isoaspartate (D-aspartate) O-methyltransferase activity"/>
    <property type="evidence" value="ECO:0007669"/>
    <property type="project" value="UniProtKB-EC"/>
</dbReference>
<evidence type="ECO:0000313" key="2">
    <source>
        <dbReference type="EMBL" id="CAA9500990.1"/>
    </source>
</evidence>
<feature type="region of interest" description="Disordered" evidence="1">
    <location>
        <begin position="1"/>
        <end position="224"/>
    </location>
</feature>
<sequence length="224" mass="23371">EADDRAAPGRLAPAHGRNHRHAFRPRQRGDRQPSARSRGAPRPDRRAAPPVRTGAAGRARLPGHAAADRLRQDAVAAVHRRTDGASPRAPAGHERARGRHRPRLPGGGDGGDGRASVQRGDRGGVRGSRGGALRRARPCGGGPGRGRHPRLARTCAVRPGAGHRRRARAARGPARTAKRGRAAGHAAGRQGRAAAERGREGRGGRGDHPQPHGGPVHPAGGDEL</sequence>
<feature type="compositionally biased region" description="Basic and acidic residues" evidence="1">
    <location>
        <begin position="194"/>
        <end position="210"/>
    </location>
</feature>
<accession>A0A6J4SQ95</accession>
<gene>
    <name evidence="2" type="ORF">AVDCRST_MAG31-382</name>
</gene>
<keyword evidence="2" id="KW-0808">Transferase</keyword>
<organism evidence="2">
    <name type="scientific">uncultured Sphingomonas sp</name>
    <dbReference type="NCBI Taxonomy" id="158754"/>
    <lineage>
        <taxon>Bacteria</taxon>
        <taxon>Pseudomonadati</taxon>
        <taxon>Pseudomonadota</taxon>
        <taxon>Alphaproteobacteria</taxon>
        <taxon>Sphingomonadales</taxon>
        <taxon>Sphingomonadaceae</taxon>
        <taxon>Sphingomonas</taxon>
        <taxon>environmental samples</taxon>
    </lineage>
</organism>
<name>A0A6J4SQ95_9SPHN</name>
<feature type="non-terminal residue" evidence="2">
    <location>
        <position position="1"/>
    </location>
</feature>
<feature type="compositionally biased region" description="Basic residues" evidence="1">
    <location>
        <begin position="16"/>
        <end position="26"/>
    </location>
</feature>
<keyword evidence="2" id="KW-0489">Methyltransferase</keyword>
<dbReference type="EC" id="2.1.1.77" evidence="2"/>
<dbReference type="EMBL" id="CADCWA010000023">
    <property type="protein sequence ID" value="CAA9500990.1"/>
    <property type="molecule type" value="Genomic_DNA"/>
</dbReference>
<evidence type="ECO:0000256" key="1">
    <source>
        <dbReference type="SAM" id="MobiDB-lite"/>
    </source>
</evidence>
<dbReference type="GO" id="GO:0032259">
    <property type="term" value="P:methylation"/>
    <property type="evidence" value="ECO:0007669"/>
    <property type="project" value="UniProtKB-KW"/>
</dbReference>
<reference evidence="2" key="1">
    <citation type="submission" date="2020-02" db="EMBL/GenBank/DDBJ databases">
        <authorList>
            <person name="Meier V. D."/>
        </authorList>
    </citation>
    <scope>NUCLEOTIDE SEQUENCE</scope>
    <source>
        <strain evidence="2">AVDCRST_MAG31</strain>
    </source>
</reference>
<feature type="non-terminal residue" evidence="2">
    <location>
        <position position="224"/>
    </location>
</feature>
<dbReference type="AlphaFoldDB" id="A0A6J4SQ95"/>
<feature type="compositionally biased region" description="Low complexity" evidence="1">
    <location>
        <begin position="183"/>
        <end position="193"/>
    </location>
</feature>
<proteinExistence type="predicted"/>
<protein>
    <submittedName>
        <fullName evidence="2">Protein-L-isoaspartate O-methyltransferase</fullName>
        <ecNumber evidence="2">2.1.1.77</ecNumber>
    </submittedName>
</protein>